<dbReference type="GO" id="GO:0004185">
    <property type="term" value="F:serine-type carboxypeptidase activity"/>
    <property type="evidence" value="ECO:0007669"/>
    <property type="project" value="InterPro"/>
</dbReference>
<reference evidence="8 9" key="1">
    <citation type="journal article" date="2024" name="J Genomics">
        <title>Draft genome sequencing and assembly of Favolaschia claudopus CIRM-BRFM 2984 isolated from oak limbs.</title>
        <authorList>
            <person name="Navarro D."/>
            <person name="Drula E."/>
            <person name="Chaduli D."/>
            <person name="Cazenave R."/>
            <person name="Ahrendt S."/>
            <person name="Wang J."/>
            <person name="Lipzen A."/>
            <person name="Daum C."/>
            <person name="Barry K."/>
            <person name="Grigoriev I.V."/>
            <person name="Favel A."/>
            <person name="Rosso M.N."/>
            <person name="Martin F."/>
        </authorList>
    </citation>
    <scope>NUCLEOTIDE SEQUENCE [LARGE SCALE GENOMIC DNA]</scope>
    <source>
        <strain evidence="8 9">CIRM-BRFM 2984</strain>
    </source>
</reference>
<keyword evidence="2" id="KW-0121">Carboxypeptidase</keyword>
<dbReference type="EMBL" id="JAWWNJ010000244">
    <property type="protein sequence ID" value="KAK6967073.1"/>
    <property type="molecule type" value="Genomic_DNA"/>
</dbReference>
<evidence type="ECO:0000256" key="6">
    <source>
        <dbReference type="ARBA" id="ARBA00023180"/>
    </source>
</evidence>
<evidence type="ECO:0000256" key="7">
    <source>
        <dbReference type="SAM" id="Phobius"/>
    </source>
</evidence>
<keyword evidence="7" id="KW-0812">Transmembrane</keyword>
<keyword evidence="5 8" id="KW-0378">Hydrolase</keyword>
<evidence type="ECO:0000256" key="3">
    <source>
        <dbReference type="ARBA" id="ARBA00022670"/>
    </source>
</evidence>
<gene>
    <name evidence="8" type="ORF">R3P38DRAFT_3150374</name>
</gene>
<evidence type="ECO:0000313" key="8">
    <source>
        <dbReference type="EMBL" id="KAK6967073.1"/>
    </source>
</evidence>
<dbReference type="Gene3D" id="3.40.50.1820">
    <property type="entry name" value="alpha/beta hydrolase"/>
    <property type="match status" value="1"/>
</dbReference>
<evidence type="ECO:0000313" key="9">
    <source>
        <dbReference type="Proteomes" id="UP001362999"/>
    </source>
</evidence>
<dbReference type="PANTHER" id="PTHR11802:SF3">
    <property type="entry name" value="RETINOID-INDUCIBLE SERINE CARBOXYPEPTIDASE"/>
    <property type="match status" value="1"/>
</dbReference>
<evidence type="ECO:0000256" key="5">
    <source>
        <dbReference type="ARBA" id="ARBA00022801"/>
    </source>
</evidence>
<evidence type="ECO:0000256" key="1">
    <source>
        <dbReference type="ARBA" id="ARBA00009431"/>
    </source>
</evidence>
<keyword evidence="3" id="KW-0645">Protease</keyword>
<keyword evidence="7" id="KW-1133">Transmembrane helix</keyword>
<evidence type="ECO:0000256" key="2">
    <source>
        <dbReference type="ARBA" id="ARBA00022645"/>
    </source>
</evidence>
<evidence type="ECO:0000256" key="4">
    <source>
        <dbReference type="ARBA" id="ARBA00022729"/>
    </source>
</evidence>
<dbReference type="AlphaFoldDB" id="A0AAV9Z1A7"/>
<dbReference type="GO" id="GO:0006508">
    <property type="term" value="P:proteolysis"/>
    <property type="evidence" value="ECO:0007669"/>
    <property type="project" value="UniProtKB-KW"/>
</dbReference>
<accession>A0AAV9Z1A7</accession>
<keyword evidence="6" id="KW-0325">Glycoprotein</keyword>
<dbReference type="Pfam" id="PF00450">
    <property type="entry name" value="Peptidase_S10"/>
    <property type="match status" value="1"/>
</dbReference>
<dbReference type="SUPFAM" id="SSF53474">
    <property type="entry name" value="alpha/beta-Hydrolases"/>
    <property type="match status" value="1"/>
</dbReference>
<keyword evidence="7" id="KW-0472">Membrane</keyword>
<organism evidence="8 9">
    <name type="scientific">Favolaschia claudopus</name>
    <dbReference type="NCBI Taxonomy" id="2862362"/>
    <lineage>
        <taxon>Eukaryota</taxon>
        <taxon>Fungi</taxon>
        <taxon>Dikarya</taxon>
        <taxon>Basidiomycota</taxon>
        <taxon>Agaricomycotina</taxon>
        <taxon>Agaricomycetes</taxon>
        <taxon>Agaricomycetidae</taxon>
        <taxon>Agaricales</taxon>
        <taxon>Marasmiineae</taxon>
        <taxon>Mycenaceae</taxon>
        <taxon>Favolaschia</taxon>
    </lineage>
</organism>
<dbReference type="PRINTS" id="PR00724">
    <property type="entry name" value="CRBOXYPTASEC"/>
</dbReference>
<feature type="transmembrane region" description="Helical" evidence="7">
    <location>
        <begin position="27"/>
        <end position="50"/>
    </location>
</feature>
<comment type="similarity">
    <text evidence="1">Belongs to the peptidase S10 family.</text>
</comment>
<keyword evidence="9" id="KW-1185">Reference proteome</keyword>
<proteinExistence type="inferred from homology"/>
<dbReference type="PANTHER" id="PTHR11802">
    <property type="entry name" value="SERINE PROTEASE FAMILY S10 SERINE CARBOXYPEPTIDASE"/>
    <property type="match status" value="1"/>
</dbReference>
<dbReference type="InterPro" id="IPR001563">
    <property type="entry name" value="Peptidase_S10"/>
</dbReference>
<dbReference type="Proteomes" id="UP001362999">
    <property type="component" value="Unassembled WGS sequence"/>
</dbReference>
<dbReference type="InterPro" id="IPR029058">
    <property type="entry name" value="AB_hydrolase_fold"/>
</dbReference>
<keyword evidence="4" id="KW-0732">Signal</keyword>
<sequence length="494" mass="54463">MSFSREKAPVLYAAPEPIQPSPQRSRLTIIGFLSLALILTSLTLISGISWQPQTRKSSFFYNVTKIQGICTDEAHSPVSHAGHIGLEGDTTDSPKRSFFWYFEAENDPETAPVILTIGGGPGTSAMMNALWGQSPCLSTENGLIFNPHRWTERHNLIALDHPIGAGWSYGSTVNNSRSAAEDVYDFLQKFFVLFPRLAGNKIVVSGGSYGGVYVPNIATVIHEQNIALATTPSRSHNNVHINLDALILSNPATNPMSHWTWLLHYRCVEHKLYNSTDCTRLYAKLPSCQESLDMAFTVPTRENRVAALELCSQLNMGDMHGVNTEDIRETCIDPESPEGCHPEFSWVKKIFDHPLMREILGLSMSDLNFTSLNMEVNAEFGAEGDLARPHHLLYPPLISAGILLHYVGAQDANCAWPGVLSFLNLLNTPFQSDFLAAPDIPWPTKDVATVRTAGNCAGSMAYILVEAAGHFTVKDQPALAKTIVEHWVANEPFF</sequence>
<protein>
    <submittedName>
        <fullName evidence="8">Alpha/Beta hydrolase protein</fullName>
    </submittedName>
</protein>
<comment type="caution">
    <text evidence="8">The sequence shown here is derived from an EMBL/GenBank/DDBJ whole genome shotgun (WGS) entry which is preliminary data.</text>
</comment>
<dbReference type="Gene3D" id="1.10.287.410">
    <property type="match status" value="1"/>
</dbReference>
<name>A0AAV9Z1A7_9AGAR</name>